<protein>
    <recommendedName>
        <fullName evidence="9 13">Ubiquitin carboxyl-terminal hydrolase</fullName>
        <ecNumber evidence="9 13">3.4.19.12</ecNumber>
    </recommendedName>
</protein>
<dbReference type="OrthoDB" id="1924260at2759"/>
<dbReference type="FunFam" id="1.20.58.860:FF:000001">
    <property type="entry name" value="Ubiquitin carboxyl-terminal hydrolase"/>
    <property type="match status" value="1"/>
</dbReference>
<organism evidence="15 16">
    <name type="scientific">Stomoxys calcitrans</name>
    <name type="common">Stable fly</name>
    <name type="synonym">Conops calcitrans</name>
    <dbReference type="NCBI Taxonomy" id="35570"/>
    <lineage>
        <taxon>Eukaryota</taxon>
        <taxon>Metazoa</taxon>
        <taxon>Ecdysozoa</taxon>
        <taxon>Arthropoda</taxon>
        <taxon>Hexapoda</taxon>
        <taxon>Insecta</taxon>
        <taxon>Pterygota</taxon>
        <taxon>Neoptera</taxon>
        <taxon>Endopterygota</taxon>
        <taxon>Diptera</taxon>
        <taxon>Brachycera</taxon>
        <taxon>Muscomorpha</taxon>
        <taxon>Muscoidea</taxon>
        <taxon>Muscidae</taxon>
        <taxon>Stomoxys</taxon>
    </lineage>
</organism>
<dbReference type="Pfam" id="PF01088">
    <property type="entry name" value="Peptidase_C12"/>
    <property type="match status" value="1"/>
</dbReference>
<dbReference type="InterPro" id="IPR001578">
    <property type="entry name" value="Peptidase_C12_UCH"/>
</dbReference>
<comment type="function">
    <text evidence="7">Catalytic component of the polycomb repressive deubiquitinase (PR-DUB) complex, a complex that specifically mediates deubiquitination of histone H2A monoubiquitinated at 'Lys-119' (H2AK118ub1). Mediates bisymmetric organization of the PR-DUB complex and is involved in association with nucleosomes to mediate deubiquitination. Does not deubiquitinate monoubiquitinated histone H2B. Required to maintain the transcriptionally repressive state of homeotic genes throughout development. The PR-DUB complex has weak or no activity toward 'Lys-48'- and 'Lys-63'-linked polyubiquitin chains. Polycomb group (PcG) protein.</text>
</comment>
<comment type="catalytic activity">
    <reaction evidence="1 9 12 13">
        <text>Thiol-dependent hydrolysis of ester, thioester, amide, peptide and isopeptide bonds formed by the C-terminal Gly of ubiquitin (a 76-residue protein attached to proteins as an intracellular targeting signal).</text>
        <dbReference type="EC" id="3.4.19.12"/>
    </reaction>
</comment>
<dbReference type="PRINTS" id="PR00707">
    <property type="entry name" value="UBCTHYDRLASE"/>
</dbReference>
<dbReference type="STRING" id="35570.A0A1I8NPS9"/>
<evidence type="ECO:0000256" key="8">
    <source>
        <dbReference type="ARBA" id="ARBA00049710"/>
    </source>
</evidence>
<keyword evidence="6 9" id="KW-0788">Thiol protease</keyword>
<dbReference type="PROSITE" id="PS52049">
    <property type="entry name" value="ULD"/>
    <property type="match status" value="1"/>
</dbReference>
<evidence type="ECO:0000259" key="14">
    <source>
        <dbReference type="PROSITE" id="PS52048"/>
    </source>
</evidence>
<dbReference type="Gene3D" id="1.20.58.860">
    <property type="match status" value="1"/>
</dbReference>
<dbReference type="GO" id="GO:0004843">
    <property type="term" value="F:cysteine-type deubiquitinase activity"/>
    <property type="evidence" value="ECO:0007669"/>
    <property type="project" value="UniProtKB-UniRule"/>
</dbReference>
<dbReference type="Pfam" id="PF18031">
    <property type="entry name" value="UCH_C"/>
    <property type="match status" value="1"/>
</dbReference>
<accession>A0A1I8NPS9</accession>
<evidence type="ECO:0000256" key="2">
    <source>
        <dbReference type="ARBA" id="ARBA00009326"/>
    </source>
</evidence>
<dbReference type="GO" id="GO:0006511">
    <property type="term" value="P:ubiquitin-dependent protein catabolic process"/>
    <property type="evidence" value="ECO:0007669"/>
    <property type="project" value="UniProtKB-UniRule"/>
</dbReference>
<dbReference type="FunFam" id="3.40.532.10:FF:000001">
    <property type="entry name" value="Ubiquitin carboxyl-terminal hydrolase"/>
    <property type="match status" value="1"/>
</dbReference>
<dbReference type="PANTHER" id="PTHR10589:SF16">
    <property type="entry name" value="UBIQUITIN CARBOXYL-TERMINAL HYDROLASE ISOZYME L5"/>
    <property type="match status" value="1"/>
</dbReference>
<dbReference type="InterPro" id="IPR017390">
    <property type="entry name" value="Ubiquitinyl_hydrolase_UCH37"/>
</dbReference>
<evidence type="ECO:0000256" key="5">
    <source>
        <dbReference type="ARBA" id="ARBA00022801"/>
    </source>
</evidence>
<proteinExistence type="inferred from homology"/>
<dbReference type="GO" id="GO:0005737">
    <property type="term" value="C:cytoplasm"/>
    <property type="evidence" value="ECO:0007669"/>
    <property type="project" value="TreeGrafter"/>
</dbReference>
<dbReference type="InterPro" id="IPR041507">
    <property type="entry name" value="UCH_C"/>
</dbReference>
<evidence type="ECO:0000256" key="11">
    <source>
        <dbReference type="PIRSR" id="PIRSR038120-2"/>
    </source>
</evidence>
<dbReference type="EnsemblMetazoa" id="SCAU000976-RA">
    <property type="protein sequence ID" value="SCAU000976-PA"/>
    <property type="gene ID" value="SCAU000976"/>
</dbReference>
<feature type="site" description="Transition state stabilizer" evidence="12">
    <location>
        <position position="81"/>
    </location>
</feature>
<keyword evidence="5 9" id="KW-0378">Hydrolase</keyword>
<dbReference type="PROSITE" id="PS52048">
    <property type="entry name" value="UCH_DOMAIN"/>
    <property type="match status" value="1"/>
</dbReference>
<dbReference type="Proteomes" id="UP000095300">
    <property type="component" value="Unassembled WGS sequence"/>
</dbReference>
<dbReference type="SUPFAM" id="SSF54001">
    <property type="entry name" value="Cysteine proteinases"/>
    <property type="match status" value="1"/>
</dbReference>
<evidence type="ECO:0000256" key="7">
    <source>
        <dbReference type="ARBA" id="ARBA00046227"/>
    </source>
</evidence>
<feature type="site" description="Important for enzyme activity" evidence="11 12">
    <location>
        <position position="178"/>
    </location>
</feature>
<dbReference type="PANTHER" id="PTHR10589">
    <property type="entry name" value="UBIQUITIN CARBOXYL-TERMINAL HYDROLASE"/>
    <property type="match status" value="1"/>
</dbReference>
<evidence type="ECO:0000256" key="1">
    <source>
        <dbReference type="ARBA" id="ARBA00000707"/>
    </source>
</evidence>
<dbReference type="Gene3D" id="3.40.532.10">
    <property type="entry name" value="Peptidase C12, ubiquitin carboxyl-terminal hydrolase"/>
    <property type="match status" value="1"/>
</dbReference>
<evidence type="ECO:0000256" key="10">
    <source>
        <dbReference type="PIRSR" id="PIRSR038120-1"/>
    </source>
</evidence>
<feature type="active site" description="Proton donor" evidence="10 12">
    <location>
        <position position="163"/>
    </location>
</feature>
<dbReference type="GO" id="GO:0016579">
    <property type="term" value="P:protein deubiquitination"/>
    <property type="evidence" value="ECO:0007669"/>
    <property type="project" value="InterPro"/>
</dbReference>
<reference evidence="15" key="1">
    <citation type="submission" date="2020-05" db="UniProtKB">
        <authorList>
            <consortium name="EnsemblMetazoa"/>
        </authorList>
    </citation>
    <scope>IDENTIFICATION</scope>
    <source>
        <strain evidence="15">USDA</strain>
    </source>
</reference>
<evidence type="ECO:0000256" key="13">
    <source>
        <dbReference type="RuleBase" id="RU361215"/>
    </source>
</evidence>
<comment type="similarity">
    <text evidence="2 9 12 13">Belongs to the peptidase C12 family.</text>
</comment>
<dbReference type="PIRSF" id="PIRSF038120">
    <property type="entry name" value="Ubiquitinyl_hydrolase_UCH37"/>
    <property type="match status" value="1"/>
</dbReference>
<name>A0A1I8NPS9_STOCA</name>
<gene>
    <name evidence="15" type="primary">106086083</name>
</gene>
<keyword evidence="16" id="KW-1185">Reference proteome</keyword>
<evidence type="ECO:0000256" key="3">
    <source>
        <dbReference type="ARBA" id="ARBA00022670"/>
    </source>
</evidence>
<evidence type="ECO:0000256" key="9">
    <source>
        <dbReference type="PIRNR" id="PIRNR038120"/>
    </source>
</evidence>
<feature type="active site" description="Nucleophile" evidence="10 12">
    <location>
        <position position="87"/>
    </location>
</feature>
<evidence type="ECO:0000313" key="15">
    <source>
        <dbReference type="EnsemblMetazoa" id="SCAU000976-PA"/>
    </source>
</evidence>
<evidence type="ECO:0000256" key="12">
    <source>
        <dbReference type="PROSITE-ProRule" id="PRU01393"/>
    </source>
</evidence>
<comment type="subunit">
    <text evidence="8">Catalytic component of the polycomb repressive deubiquitinase (PR-DUB) complex, at least composed of caly/calypso, Asx and sba (MBD5/6 homolog). The PR-DUB complex associates with nucleosomes to mediate deubiquitination of histone H2AK118ub1 substrates; the association requires the positively charged C-terminal tail of caly, probably due to direct binding of DNA. Interacts (via ULD domain) with Asx (via DEUBAD domain); the interaction produces a stable heterodimer with a composite binding site for ubiquitin. Homodimerizes (via coiled-coil hinge-region between the UCH and ULD domains) to mediate assembly of 2 copies of the caly-Asx heterodimer into a bisymmetric tetramer; dimerization enhances PR-DUB association with nucleosomes.</text>
</comment>
<sequence>MEGAGNWCLIESDPGVFTELIKEFGVEGAQVEEIWSLDAESFKNLEPIHGLIFLFKWVQDDEPATNVVKDNRLDKIFFAKQVINNACATQAILSVLLNCKHEDIKLGETLTNFKEFCQFFDPYNKGLTLSNASQIRTVHNSFARQTLFELDSKNQNKDEDVYHFIGYVPIEGRLYELDGLKEGPIDLGAIGSDQNWIDVVRPIIEKRMNKYSEGEIHFNLMAIVSDRQKIYQQQIDKLLSGGAVDAHAMETDDRETEIAKLRSMIDNEAEKRKRYRIENIRRKHNYLPFIVELLKMLGERGQLMPIYEKAKQRSMEREAAAAKSKS</sequence>
<dbReference type="InterPro" id="IPR038765">
    <property type="entry name" value="Papain-like_cys_pep_sf"/>
</dbReference>
<evidence type="ECO:0000313" key="16">
    <source>
        <dbReference type="Proteomes" id="UP000095300"/>
    </source>
</evidence>
<dbReference type="KEGG" id="scac:106086083"/>
<dbReference type="InterPro" id="IPR036959">
    <property type="entry name" value="Peptidase_C12_UCH_sf"/>
</dbReference>
<dbReference type="EC" id="3.4.19.12" evidence="9 13"/>
<keyword evidence="4 9" id="KW-0833">Ubl conjugation pathway</keyword>
<evidence type="ECO:0000256" key="4">
    <source>
        <dbReference type="ARBA" id="ARBA00022786"/>
    </source>
</evidence>
<keyword evidence="3 9" id="KW-0645">Protease</keyword>
<dbReference type="AlphaFoldDB" id="A0A1I8NPS9"/>
<dbReference type="CDD" id="cd09617">
    <property type="entry name" value="Peptidase_C12_UCH37_BAP1"/>
    <property type="match status" value="1"/>
</dbReference>
<feature type="domain" description="UCH catalytic" evidence="14">
    <location>
        <begin position="6"/>
        <end position="225"/>
    </location>
</feature>
<evidence type="ECO:0000256" key="6">
    <source>
        <dbReference type="ARBA" id="ARBA00022807"/>
    </source>
</evidence>
<dbReference type="VEuPathDB" id="VectorBase:SCAU000976"/>